<comment type="cofactor">
    <cofactor evidence="7">
        <name>FAD</name>
        <dbReference type="ChEBI" id="CHEBI:57692"/>
    </cofactor>
    <text evidence="7">Binds 1 FAD per subunit.</text>
</comment>
<comment type="subunit">
    <text evidence="6">Homodimer.</text>
</comment>
<reference evidence="10" key="1">
    <citation type="submission" date="2017-09" db="EMBL/GenBank/DDBJ databases">
        <title>Depth-based differentiation of microbial function through sediment-hosted aquifers and enrichment of novel symbionts in the deep terrestrial subsurface.</title>
        <authorList>
            <person name="Probst A.J."/>
            <person name="Ladd B."/>
            <person name="Jarett J.K."/>
            <person name="Geller-Mcgrath D.E."/>
            <person name="Sieber C.M.K."/>
            <person name="Emerson J.B."/>
            <person name="Anantharaman K."/>
            <person name="Thomas B.C."/>
            <person name="Malmstrom R."/>
            <person name="Stieglmeier M."/>
            <person name="Klingl A."/>
            <person name="Woyke T."/>
            <person name="Ryan C.M."/>
            <person name="Banfield J.F."/>
        </authorList>
    </citation>
    <scope>NUCLEOTIDE SEQUENCE [LARGE SCALE GENOMIC DNA]</scope>
</reference>
<proteinExistence type="inferred from homology"/>
<dbReference type="NCBIfam" id="TIGR01292">
    <property type="entry name" value="TRX_reduct"/>
    <property type="match status" value="1"/>
</dbReference>
<organism evidence="9 10">
    <name type="scientific">Candidatus Komeilibacteria bacterium CG_4_10_14_0_8_um_filter_37_78</name>
    <dbReference type="NCBI Taxonomy" id="1974471"/>
    <lineage>
        <taxon>Bacteria</taxon>
        <taxon>Candidatus Komeiliibacteriota</taxon>
    </lineage>
</organism>
<evidence type="ECO:0000313" key="9">
    <source>
        <dbReference type="EMBL" id="PIY95163.1"/>
    </source>
</evidence>
<feature type="domain" description="FAD/NAD(P)-binding" evidence="8">
    <location>
        <begin position="4"/>
        <end position="290"/>
    </location>
</feature>
<dbReference type="InterPro" id="IPR036188">
    <property type="entry name" value="FAD/NAD-bd_sf"/>
</dbReference>
<dbReference type="Proteomes" id="UP000228689">
    <property type="component" value="Unassembled WGS sequence"/>
</dbReference>
<comment type="catalytic activity">
    <reaction evidence="6">
        <text>[thioredoxin]-dithiol + NADP(+) = [thioredoxin]-disulfide + NADPH + H(+)</text>
        <dbReference type="Rhea" id="RHEA:20345"/>
        <dbReference type="Rhea" id="RHEA-COMP:10698"/>
        <dbReference type="Rhea" id="RHEA-COMP:10700"/>
        <dbReference type="ChEBI" id="CHEBI:15378"/>
        <dbReference type="ChEBI" id="CHEBI:29950"/>
        <dbReference type="ChEBI" id="CHEBI:50058"/>
        <dbReference type="ChEBI" id="CHEBI:57783"/>
        <dbReference type="ChEBI" id="CHEBI:58349"/>
        <dbReference type="EC" id="1.8.1.9"/>
    </reaction>
</comment>
<dbReference type="EMBL" id="PFMC01000036">
    <property type="protein sequence ID" value="PIY95163.1"/>
    <property type="molecule type" value="Genomic_DNA"/>
</dbReference>
<keyword evidence="1 6" id="KW-0285">Flavoprotein</keyword>
<evidence type="ECO:0000256" key="7">
    <source>
        <dbReference type="RuleBase" id="RU003881"/>
    </source>
</evidence>
<dbReference type="InterPro" id="IPR005982">
    <property type="entry name" value="Thioredox_Rdtase"/>
</dbReference>
<dbReference type="Pfam" id="PF07992">
    <property type="entry name" value="Pyr_redox_2"/>
    <property type="match status" value="1"/>
</dbReference>
<gene>
    <name evidence="9" type="primary">trxB</name>
    <name evidence="9" type="ORF">COY67_01390</name>
</gene>
<dbReference type="GO" id="GO:0005737">
    <property type="term" value="C:cytoplasm"/>
    <property type="evidence" value="ECO:0007669"/>
    <property type="project" value="InterPro"/>
</dbReference>
<protein>
    <recommendedName>
        <fullName evidence="6">Thioredoxin reductase</fullName>
        <ecNumber evidence="6">1.8.1.9</ecNumber>
    </recommendedName>
</protein>
<keyword evidence="3 6" id="KW-0560">Oxidoreductase</keyword>
<evidence type="ECO:0000256" key="3">
    <source>
        <dbReference type="ARBA" id="ARBA00023002"/>
    </source>
</evidence>
<keyword evidence="2 6" id="KW-0274">FAD</keyword>
<dbReference type="InterPro" id="IPR050097">
    <property type="entry name" value="Ferredoxin-NADP_redctase_2"/>
</dbReference>
<evidence type="ECO:0000313" key="10">
    <source>
        <dbReference type="Proteomes" id="UP000228689"/>
    </source>
</evidence>
<dbReference type="GO" id="GO:0004791">
    <property type="term" value="F:thioredoxin-disulfide reductase (NADPH) activity"/>
    <property type="evidence" value="ECO:0007669"/>
    <property type="project" value="UniProtKB-UniRule"/>
</dbReference>
<dbReference type="AlphaFoldDB" id="A0A2M7REH3"/>
<dbReference type="PRINTS" id="PR00368">
    <property type="entry name" value="FADPNR"/>
</dbReference>
<evidence type="ECO:0000256" key="2">
    <source>
        <dbReference type="ARBA" id="ARBA00022827"/>
    </source>
</evidence>
<evidence type="ECO:0000256" key="4">
    <source>
        <dbReference type="ARBA" id="ARBA00023157"/>
    </source>
</evidence>
<dbReference type="PANTHER" id="PTHR48105">
    <property type="entry name" value="THIOREDOXIN REDUCTASE 1-RELATED-RELATED"/>
    <property type="match status" value="1"/>
</dbReference>
<comment type="similarity">
    <text evidence="6">Belongs to the class-II pyridine nucleotide-disulfide oxidoreductase family.</text>
</comment>
<evidence type="ECO:0000256" key="1">
    <source>
        <dbReference type="ARBA" id="ARBA00022630"/>
    </source>
</evidence>
<keyword evidence="5 6" id="KW-0676">Redox-active center</keyword>
<accession>A0A2M7REH3</accession>
<dbReference type="PROSITE" id="PS00573">
    <property type="entry name" value="PYRIDINE_REDOX_2"/>
    <property type="match status" value="1"/>
</dbReference>
<dbReference type="InterPro" id="IPR023753">
    <property type="entry name" value="FAD/NAD-binding_dom"/>
</dbReference>
<keyword evidence="4" id="KW-1015">Disulfide bond</keyword>
<comment type="caution">
    <text evidence="9">The sequence shown here is derived from an EMBL/GenBank/DDBJ whole genome shotgun (WGS) entry which is preliminary data.</text>
</comment>
<dbReference type="GO" id="GO:0019430">
    <property type="term" value="P:removal of superoxide radicals"/>
    <property type="evidence" value="ECO:0007669"/>
    <property type="project" value="UniProtKB-UniRule"/>
</dbReference>
<dbReference type="Gene3D" id="3.50.50.60">
    <property type="entry name" value="FAD/NAD(P)-binding domain"/>
    <property type="match status" value="2"/>
</dbReference>
<dbReference type="EC" id="1.8.1.9" evidence="6"/>
<dbReference type="SUPFAM" id="SSF51905">
    <property type="entry name" value="FAD/NAD(P)-binding domain"/>
    <property type="match status" value="1"/>
</dbReference>
<sequence>MNKYDVIVLGSGPAGLTAAIYTSRAELKTLILAGNEPGGQLTTTTDVENFPGFPEGIMGPELMTKMIEQGKRFGGELKNQSADSIEVINDKEFKVKSGDEVFEAKSIIIATGATAQWLGLDSEQKMRGKGVSACATCDGAFFKDKKVIVVGGGDAAMEEANYLTKFASEVIVLVRKKKEDLKASKIMQERAMNNPKVTFVFSSELGAVLGENVVNGVKIINNETKEESEIEVHGVFVAIGHKPNTEFLQGVVVLEKEYIAVTDNTKTSQAGIFAAGDVADYRYRQAVTAAGLGCMAALDVEKYLAE</sequence>
<evidence type="ECO:0000259" key="8">
    <source>
        <dbReference type="Pfam" id="PF07992"/>
    </source>
</evidence>
<evidence type="ECO:0000256" key="5">
    <source>
        <dbReference type="ARBA" id="ARBA00023284"/>
    </source>
</evidence>
<dbReference type="PRINTS" id="PR00469">
    <property type="entry name" value="PNDRDTASEII"/>
</dbReference>
<dbReference type="InterPro" id="IPR008255">
    <property type="entry name" value="Pyr_nucl-diS_OxRdtase_2_AS"/>
</dbReference>
<keyword evidence="7" id="KW-0521">NADP</keyword>
<name>A0A2M7REH3_9BACT</name>
<evidence type="ECO:0000256" key="6">
    <source>
        <dbReference type="RuleBase" id="RU003880"/>
    </source>
</evidence>